<protein>
    <submittedName>
        <fullName evidence="2">Myosin heavy chain, clone 203-like protein</fullName>
    </submittedName>
</protein>
<evidence type="ECO:0000256" key="1">
    <source>
        <dbReference type="SAM" id="Coils"/>
    </source>
</evidence>
<dbReference type="PANTHER" id="PTHR48200:SF1">
    <property type="entry name" value="AMINOTRANSFERASE-LIKE PLANT MOBILE DOMAIN-CONTAINING PROTEIN"/>
    <property type="match status" value="1"/>
</dbReference>
<keyword evidence="1" id="KW-0175">Coiled coil</keyword>
<comment type="caution">
    <text evidence="2">The sequence shown here is derived from an EMBL/GenBank/DDBJ whole genome shotgun (WGS) entry which is preliminary data.</text>
</comment>
<dbReference type="Proteomes" id="UP000325315">
    <property type="component" value="Unassembled WGS sequence"/>
</dbReference>
<feature type="coiled-coil region" evidence="1">
    <location>
        <begin position="52"/>
        <end position="151"/>
    </location>
</feature>
<organism evidence="2 3">
    <name type="scientific">Gossypium australe</name>
    <dbReference type="NCBI Taxonomy" id="47621"/>
    <lineage>
        <taxon>Eukaryota</taxon>
        <taxon>Viridiplantae</taxon>
        <taxon>Streptophyta</taxon>
        <taxon>Embryophyta</taxon>
        <taxon>Tracheophyta</taxon>
        <taxon>Spermatophyta</taxon>
        <taxon>Magnoliopsida</taxon>
        <taxon>eudicotyledons</taxon>
        <taxon>Gunneridae</taxon>
        <taxon>Pentapetalae</taxon>
        <taxon>rosids</taxon>
        <taxon>malvids</taxon>
        <taxon>Malvales</taxon>
        <taxon>Malvaceae</taxon>
        <taxon>Malvoideae</taxon>
        <taxon>Gossypium</taxon>
    </lineage>
</organism>
<sequence length="301" mass="35061">MKGLAVGPMTTPEYDEWRNTRINDNVPMPSQGDALPIEVHLRVVPSELEIIRGDFESKSRELGKKIEQLEEEKMQLGLDIDIYKLEAEKLRKEKNKAKEDLDNLKTNYKKLRTSIRTAGLGKTSEQWRQENRKEKTRADQWEKKCQNARVREDILKKSLLESQSEKEQLRVRTVELEKSLHLYQNRNSVYKLRASQSKVEELKRKIEELETALLNGEHQVELLNEHWKEQLRHSQEQVRNRDYAMGKAVAQVREVAAHLQTLAVQADVLSLMYESGSDRGQSLAWFLKEVKDLGVTAKPYV</sequence>
<gene>
    <name evidence="2" type="ORF">EPI10_002677</name>
</gene>
<dbReference type="AlphaFoldDB" id="A0A5B6VFB0"/>
<dbReference type="PANTHER" id="PTHR48200">
    <property type="entry name" value="PROTEIN, PUTATIVE-RELATED"/>
    <property type="match status" value="1"/>
</dbReference>
<keyword evidence="3" id="KW-1185">Reference proteome</keyword>
<evidence type="ECO:0000313" key="3">
    <source>
        <dbReference type="Proteomes" id="UP000325315"/>
    </source>
</evidence>
<reference evidence="3" key="1">
    <citation type="journal article" date="2019" name="Plant Biotechnol. J.">
        <title>Genome sequencing of the Australian wild diploid species Gossypium australe highlights disease resistance and delayed gland morphogenesis.</title>
        <authorList>
            <person name="Cai Y."/>
            <person name="Cai X."/>
            <person name="Wang Q."/>
            <person name="Wang P."/>
            <person name="Zhang Y."/>
            <person name="Cai C."/>
            <person name="Xu Y."/>
            <person name="Wang K."/>
            <person name="Zhou Z."/>
            <person name="Wang C."/>
            <person name="Geng S."/>
            <person name="Li B."/>
            <person name="Dong Q."/>
            <person name="Hou Y."/>
            <person name="Wang H."/>
            <person name="Ai P."/>
            <person name="Liu Z."/>
            <person name="Yi F."/>
            <person name="Sun M."/>
            <person name="An G."/>
            <person name="Cheng J."/>
            <person name="Zhang Y."/>
            <person name="Shi Q."/>
            <person name="Xie Y."/>
            <person name="Shi X."/>
            <person name="Chang Y."/>
            <person name="Huang F."/>
            <person name="Chen Y."/>
            <person name="Hong S."/>
            <person name="Mi L."/>
            <person name="Sun Q."/>
            <person name="Zhang L."/>
            <person name="Zhou B."/>
            <person name="Peng R."/>
            <person name="Zhang X."/>
            <person name="Liu F."/>
        </authorList>
    </citation>
    <scope>NUCLEOTIDE SEQUENCE [LARGE SCALE GENOMIC DNA]</scope>
    <source>
        <strain evidence="3">cv. PA1801</strain>
    </source>
</reference>
<accession>A0A5B6VFB0</accession>
<evidence type="ECO:0000313" key="2">
    <source>
        <dbReference type="EMBL" id="KAA3467687.1"/>
    </source>
</evidence>
<dbReference type="OrthoDB" id="994892at2759"/>
<name>A0A5B6VFB0_9ROSI</name>
<dbReference type="EMBL" id="SMMG02000007">
    <property type="protein sequence ID" value="KAA3467687.1"/>
    <property type="molecule type" value="Genomic_DNA"/>
</dbReference>
<proteinExistence type="predicted"/>
<feature type="coiled-coil region" evidence="1">
    <location>
        <begin position="192"/>
        <end position="226"/>
    </location>
</feature>